<comment type="caution">
    <text evidence="6">The sequence shown here is derived from an EMBL/GenBank/DDBJ whole genome shotgun (WGS) entry which is preliminary data.</text>
</comment>
<evidence type="ECO:0000259" key="5">
    <source>
        <dbReference type="PROSITE" id="PS50994"/>
    </source>
</evidence>
<organism evidence="6">
    <name type="scientific">Tanacetum cinerariifolium</name>
    <name type="common">Dalmatian daisy</name>
    <name type="synonym">Chrysanthemum cinerariifolium</name>
    <dbReference type="NCBI Taxonomy" id="118510"/>
    <lineage>
        <taxon>Eukaryota</taxon>
        <taxon>Viridiplantae</taxon>
        <taxon>Streptophyta</taxon>
        <taxon>Embryophyta</taxon>
        <taxon>Tracheophyta</taxon>
        <taxon>Spermatophyta</taxon>
        <taxon>Magnoliopsida</taxon>
        <taxon>eudicotyledons</taxon>
        <taxon>Gunneridae</taxon>
        <taxon>Pentapetalae</taxon>
        <taxon>asterids</taxon>
        <taxon>campanulids</taxon>
        <taxon>Asterales</taxon>
        <taxon>Asteraceae</taxon>
        <taxon>Asteroideae</taxon>
        <taxon>Anthemideae</taxon>
        <taxon>Anthemidinae</taxon>
        <taxon>Tanacetum</taxon>
    </lineage>
</organism>
<evidence type="ECO:0000256" key="2">
    <source>
        <dbReference type="ARBA" id="ARBA00022801"/>
    </source>
</evidence>
<feature type="domain" description="Integrase catalytic" evidence="5">
    <location>
        <begin position="138"/>
        <end position="343"/>
    </location>
</feature>
<dbReference type="PANTHER" id="PTHR42648">
    <property type="entry name" value="TRANSPOSASE, PUTATIVE-RELATED"/>
    <property type="match status" value="1"/>
</dbReference>
<dbReference type="InterPro" id="IPR036397">
    <property type="entry name" value="RNaseH_sf"/>
</dbReference>
<feature type="coiled-coil region" evidence="3">
    <location>
        <begin position="874"/>
        <end position="901"/>
    </location>
</feature>
<feature type="compositionally biased region" description="Basic and acidic residues" evidence="4">
    <location>
        <begin position="431"/>
        <end position="447"/>
    </location>
</feature>
<dbReference type="PANTHER" id="PTHR42648:SF32">
    <property type="entry name" value="RIBONUCLEASE H-LIKE DOMAIN, GAG-PRE-INTEGRASE DOMAIN PROTEIN-RELATED"/>
    <property type="match status" value="1"/>
</dbReference>
<gene>
    <name evidence="6" type="ORF">Tci_432272</name>
</gene>
<dbReference type="SUPFAM" id="SSF53098">
    <property type="entry name" value="Ribonuclease H-like"/>
    <property type="match status" value="1"/>
</dbReference>
<feature type="region of interest" description="Disordered" evidence="4">
    <location>
        <begin position="929"/>
        <end position="981"/>
    </location>
</feature>
<dbReference type="AlphaFoldDB" id="A0A699HR69"/>
<dbReference type="GO" id="GO:0046872">
    <property type="term" value="F:metal ion binding"/>
    <property type="evidence" value="ECO:0007669"/>
    <property type="project" value="UniProtKB-KW"/>
</dbReference>
<feature type="compositionally biased region" description="Pro residues" evidence="4">
    <location>
        <begin position="954"/>
        <end position="975"/>
    </location>
</feature>
<dbReference type="SUPFAM" id="SSF56672">
    <property type="entry name" value="DNA/RNA polymerases"/>
    <property type="match status" value="1"/>
</dbReference>
<dbReference type="InterPro" id="IPR043502">
    <property type="entry name" value="DNA/RNA_pol_sf"/>
</dbReference>
<feature type="region of interest" description="Disordered" evidence="4">
    <location>
        <begin position="104"/>
        <end position="145"/>
    </location>
</feature>
<dbReference type="PROSITE" id="PS50994">
    <property type="entry name" value="INTEGRASE"/>
    <property type="match status" value="1"/>
</dbReference>
<feature type="non-terminal residue" evidence="6">
    <location>
        <position position="981"/>
    </location>
</feature>
<dbReference type="GO" id="GO:0016787">
    <property type="term" value="F:hydrolase activity"/>
    <property type="evidence" value="ECO:0007669"/>
    <property type="project" value="UniProtKB-KW"/>
</dbReference>
<keyword evidence="1" id="KW-0479">Metal-binding</keyword>
<feature type="compositionally biased region" description="Basic and acidic residues" evidence="4">
    <location>
        <begin position="118"/>
        <end position="145"/>
    </location>
</feature>
<feature type="region of interest" description="Disordered" evidence="4">
    <location>
        <begin position="400"/>
        <end position="459"/>
    </location>
</feature>
<feature type="region of interest" description="Disordered" evidence="4">
    <location>
        <begin position="1"/>
        <end position="85"/>
    </location>
</feature>
<protein>
    <recommendedName>
        <fullName evidence="5">Integrase catalytic domain-containing protein</fullName>
    </recommendedName>
</protein>
<dbReference type="EMBL" id="BKCJ010192680">
    <property type="protein sequence ID" value="GEY60298.1"/>
    <property type="molecule type" value="Genomic_DNA"/>
</dbReference>
<dbReference type="Pfam" id="PF07727">
    <property type="entry name" value="RVT_2"/>
    <property type="match status" value="1"/>
</dbReference>
<keyword evidence="3" id="KW-0175">Coiled coil</keyword>
<feature type="non-terminal residue" evidence="6">
    <location>
        <position position="1"/>
    </location>
</feature>
<dbReference type="GO" id="GO:0003676">
    <property type="term" value="F:nucleic acid binding"/>
    <property type="evidence" value="ECO:0007669"/>
    <property type="project" value="InterPro"/>
</dbReference>
<evidence type="ECO:0000256" key="1">
    <source>
        <dbReference type="ARBA" id="ARBA00022723"/>
    </source>
</evidence>
<evidence type="ECO:0000313" key="6">
    <source>
        <dbReference type="EMBL" id="GEY60298.1"/>
    </source>
</evidence>
<name>A0A699HR69_TANCI</name>
<dbReference type="InterPro" id="IPR013103">
    <property type="entry name" value="RVT_2"/>
</dbReference>
<keyword evidence="2" id="KW-0378">Hydrolase</keyword>
<feature type="compositionally biased region" description="Polar residues" evidence="4">
    <location>
        <begin position="401"/>
        <end position="413"/>
    </location>
</feature>
<dbReference type="InterPro" id="IPR001584">
    <property type="entry name" value="Integrase_cat-core"/>
</dbReference>
<dbReference type="InterPro" id="IPR012337">
    <property type="entry name" value="RNaseH-like_sf"/>
</dbReference>
<dbReference type="GO" id="GO:0015074">
    <property type="term" value="P:DNA integration"/>
    <property type="evidence" value="ECO:0007669"/>
    <property type="project" value="InterPro"/>
</dbReference>
<dbReference type="InterPro" id="IPR039537">
    <property type="entry name" value="Retrotran_Ty1/copia-like"/>
</dbReference>
<reference evidence="6" key="1">
    <citation type="journal article" date="2019" name="Sci. Rep.">
        <title>Draft genome of Tanacetum cinerariifolium, the natural source of mosquito coil.</title>
        <authorList>
            <person name="Yamashiro T."/>
            <person name="Shiraishi A."/>
            <person name="Satake H."/>
            <person name="Nakayama K."/>
        </authorList>
    </citation>
    <scope>NUCLEOTIDE SEQUENCE</scope>
</reference>
<evidence type="ECO:0000256" key="3">
    <source>
        <dbReference type="SAM" id="Coils"/>
    </source>
</evidence>
<evidence type="ECO:0000256" key="4">
    <source>
        <dbReference type="SAM" id="MobiDB-lite"/>
    </source>
</evidence>
<accession>A0A699HR69</accession>
<dbReference type="Gene3D" id="3.30.420.10">
    <property type="entry name" value="Ribonuclease H-like superfamily/Ribonuclease H"/>
    <property type="match status" value="1"/>
</dbReference>
<proteinExistence type="predicted"/>
<feature type="compositionally biased region" description="Low complexity" evidence="4">
    <location>
        <begin position="10"/>
        <end position="44"/>
    </location>
</feature>
<sequence length="981" mass="109559">TPTEPHHTPSPEAQQSSPTALSSPLLPPATTKTIPTVIPTDIPTVSQGKGFPTVSGLKADQDRENIIKTSTLPHDSPPRTEMASKITTQELEITSLKAKIKLLEDKDGGGAEPSGEDTTIKGRSLETGEEAGKEKMVESDTPKKKKLQEQIDAKKAQGKGGLSKPILAGPPKGYKYPLLHVVSVPPIAEVATVSVPTGSGLVPIASPIFTTVSVVTPYSRRKGKEKMVESDTPKKKKLQEQIDFEYSSISCVFVEITYPSKGKQHRASWIKREFSVARTLQQNGVVERKNRTLIEAARTMLADSLLLIIYWAEAVNTACYVQNRISVTKPHNKTPYELLLGIGPIWLFNIDTLTQSMNNQPVVARNQPNNNAGIKENIDAGKVGKETVSAQQYILLPLWPTGSQDPRNTNDASFNVKENENDVYVSPSGSDKPKKHDDKDKRNDKGKNPFNYPDDPDMPVLEDIVYSNDEEDVGVEAEFSNLETIYIYQSYSNYQSPQRSSCYSNHCLCFLYGFHGIYQMDVKSAFLYKTIKKEVYVCQPPGFEDPNYPDKVYKVIKAFYGLHQDPRAWYETLSNYLLENGFQRGKIDLTLFMKKQKRDILLVQVYMDDIFFGSTNKELCKAFEKLMKDKFEMNVKLASTPIETAKPLLKYPDGDDVDVHIYKSMIGSLMYLTSSRPDIMLFTVIATSSTEAEDVAAASCCAQRNTLDCVLLGSGLKMQELASPKANGSWHFLTVVSCKLMLFGLTKDASVNAARKKVVITEDVIRQDTCFDDADGVECLPNEKIFTELARMGFEKPPPKLTFYKAFLSIQWKFLLHTLIQCVSAKRIAWNEFSCSMASAVICLATVNNQVDDLTSHNTKYTPPALIQKVFVNMRRVEQDKQTEALEILKLKKRVKKLKKKRKSKYSGLKRLKKRRTDDYNAATKDVNAVEPTVFDDEECKVKTVNEVSDEPTLPSPTPATPPPPPQQEHIPSPPQADTAP</sequence>